<dbReference type="SUPFAM" id="SSF56672">
    <property type="entry name" value="DNA/RNA polymerases"/>
    <property type="match status" value="1"/>
</dbReference>
<protein>
    <submittedName>
        <fullName evidence="1">Uncharacterized protein</fullName>
    </submittedName>
</protein>
<gene>
    <name evidence="1" type="ORF">PHMEG_0009256</name>
</gene>
<sequence length="337" mass="37973">MWSKWSRDKSHYLPSPDASLVDLWPEMCISHLASIAKVGTSVDICLITDYSIPEGQSVNDVTDRENFPSIRIHGPALSHVGKCILIKLGDVSGAFRYIPVRADSVHMFGFVFENLLVIVLACELGWCGSPAFYSLAGKIINYLYEHDNSLNCPFTGYVWCNDYTCIEIDEGSKCVYAKPSLRRAMATVFSLPPHPSTNTNLRSGLWNAKHWAYSGIPTLRYLFRQKLAKAFTRIQNFLLAATTSRLTLPETLQSLRHVASCFPPARGYKKQLHDVQRTFAAQFRVLHWMTLAGSKLFSKILVGSTVFLSFTSQTPLFRNSTSIWTPVETNRVLLSHR</sequence>
<reference evidence="2" key="1">
    <citation type="submission" date="2017-03" db="EMBL/GenBank/DDBJ databases">
        <title>Phytopthora megakarya and P. palmivora, two closely related causual agents of cacao black pod achieved similar genome size and gene model numbers by different mechanisms.</title>
        <authorList>
            <person name="Ali S."/>
            <person name="Shao J."/>
            <person name="Larry D.J."/>
            <person name="Kronmiller B."/>
            <person name="Shen D."/>
            <person name="Strem M.D."/>
            <person name="Melnick R.L."/>
            <person name="Guiltinan M.J."/>
            <person name="Tyler B.M."/>
            <person name="Meinhardt L.W."/>
            <person name="Bailey B.A."/>
        </authorList>
    </citation>
    <scope>NUCLEOTIDE SEQUENCE [LARGE SCALE GENOMIC DNA]</scope>
    <source>
        <strain evidence="2">zdho120</strain>
    </source>
</reference>
<evidence type="ECO:0000313" key="2">
    <source>
        <dbReference type="Proteomes" id="UP000198211"/>
    </source>
</evidence>
<dbReference type="Proteomes" id="UP000198211">
    <property type="component" value="Unassembled WGS sequence"/>
</dbReference>
<dbReference type="AlphaFoldDB" id="A0A225WGN9"/>
<organism evidence="1 2">
    <name type="scientific">Phytophthora megakarya</name>
    <dbReference type="NCBI Taxonomy" id="4795"/>
    <lineage>
        <taxon>Eukaryota</taxon>
        <taxon>Sar</taxon>
        <taxon>Stramenopiles</taxon>
        <taxon>Oomycota</taxon>
        <taxon>Peronosporomycetes</taxon>
        <taxon>Peronosporales</taxon>
        <taxon>Peronosporaceae</taxon>
        <taxon>Phytophthora</taxon>
    </lineage>
</organism>
<dbReference type="InterPro" id="IPR043502">
    <property type="entry name" value="DNA/RNA_pol_sf"/>
</dbReference>
<keyword evidence="2" id="KW-1185">Reference proteome</keyword>
<evidence type="ECO:0000313" key="1">
    <source>
        <dbReference type="EMBL" id="OWZ16886.1"/>
    </source>
</evidence>
<proteinExistence type="predicted"/>
<comment type="caution">
    <text evidence="1">The sequence shown here is derived from an EMBL/GenBank/DDBJ whole genome shotgun (WGS) entry which is preliminary data.</text>
</comment>
<accession>A0A225WGN9</accession>
<dbReference type="STRING" id="4795.A0A225WGN9"/>
<name>A0A225WGN9_9STRA</name>
<dbReference type="EMBL" id="NBNE01000852">
    <property type="protein sequence ID" value="OWZ16886.1"/>
    <property type="molecule type" value="Genomic_DNA"/>
</dbReference>